<evidence type="ECO:0000313" key="3">
    <source>
        <dbReference type="Proteomes" id="UP000575241"/>
    </source>
</evidence>
<dbReference type="EMBL" id="JACHLN010000001">
    <property type="protein sequence ID" value="MBB4837524.1"/>
    <property type="molecule type" value="Genomic_DNA"/>
</dbReference>
<evidence type="ECO:0000259" key="1">
    <source>
        <dbReference type="Pfam" id="PF12680"/>
    </source>
</evidence>
<gene>
    <name evidence="2" type="ORF">HNP52_000575</name>
</gene>
<dbReference type="Proteomes" id="UP000575241">
    <property type="component" value="Unassembled WGS sequence"/>
</dbReference>
<dbReference type="InterPro" id="IPR032710">
    <property type="entry name" value="NTF2-like_dom_sf"/>
</dbReference>
<evidence type="ECO:0000313" key="2">
    <source>
        <dbReference type="EMBL" id="MBB4837524.1"/>
    </source>
</evidence>
<proteinExistence type="predicted"/>
<keyword evidence="3" id="KW-1185">Reference proteome</keyword>
<sequence>MEDEMVPNSESADRIRELLLRNLEEVFGESDAGLRRAAIEELWAENGVLYAPTGPVTGHAAIADFAGTLRAMHPDFAYAPGNPQMLHNAGRLGWGSGPRGEAPAYTGWDFILVEGGRIAALYVFLDEGSAESRRMRDAAGN</sequence>
<dbReference type="InterPro" id="IPR037401">
    <property type="entry name" value="SnoaL-like"/>
</dbReference>
<protein>
    <recommendedName>
        <fullName evidence="1">SnoaL-like domain-containing protein</fullName>
    </recommendedName>
</protein>
<dbReference type="SUPFAM" id="SSF54427">
    <property type="entry name" value="NTF2-like"/>
    <property type="match status" value="1"/>
</dbReference>
<comment type="caution">
    <text evidence="2">The sequence shown here is derived from an EMBL/GenBank/DDBJ whole genome shotgun (WGS) entry which is preliminary data.</text>
</comment>
<dbReference type="Pfam" id="PF12680">
    <property type="entry name" value="SnoaL_2"/>
    <property type="match status" value="1"/>
</dbReference>
<dbReference type="RefSeq" id="WP_260395869.1">
    <property type="nucleotide sequence ID" value="NZ_JACHLN010000001.1"/>
</dbReference>
<name>A0A7W7JY63_9SPHN</name>
<accession>A0A7W7JY63</accession>
<feature type="domain" description="SnoaL-like" evidence="1">
    <location>
        <begin position="37"/>
        <end position="120"/>
    </location>
</feature>
<organism evidence="2 3">
    <name type="scientific">Sphingomonas kyeonggiensis</name>
    <dbReference type="NCBI Taxonomy" id="1268553"/>
    <lineage>
        <taxon>Bacteria</taxon>
        <taxon>Pseudomonadati</taxon>
        <taxon>Pseudomonadota</taxon>
        <taxon>Alphaproteobacteria</taxon>
        <taxon>Sphingomonadales</taxon>
        <taxon>Sphingomonadaceae</taxon>
        <taxon>Sphingomonas</taxon>
    </lineage>
</organism>
<reference evidence="2 3" key="1">
    <citation type="submission" date="2020-08" db="EMBL/GenBank/DDBJ databases">
        <title>Functional genomics of gut bacteria from endangered species of beetles.</title>
        <authorList>
            <person name="Carlos-Shanley C."/>
        </authorList>
    </citation>
    <scope>NUCLEOTIDE SEQUENCE [LARGE SCALE GENOMIC DNA]</scope>
    <source>
        <strain evidence="2 3">S00224</strain>
    </source>
</reference>
<dbReference type="Gene3D" id="3.10.450.50">
    <property type="match status" value="1"/>
</dbReference>
<dbReference type="AlphaFoldDB" id="A0A7W7JY63"/>